<dbReference type="Proteomes" id="UP000655751">
    <property type="component" value="Unassembled WGS sequence"/>
</dbReference>
<name>A0A931I950_9NOCA</name>
<protein>
    <submittedName>
        <fullName evidence="2">Uncharacterized protein</fullName>
    </submittedName>
</protein>
<proteinExistence type="predicted"/>
<keyword evidence="3" id="KW-1185">Reference proteome</keyword>
<feature type="region of interest" description="Disordered" evidence="1">
    <location>
        <begin position="20"/>
        <end position="47"/>
    </location>
</feature>
<sequence length="47" mass="5426">MSALTRGTMRVTRVKLTPEQIAERRREAEKILGRRLPPRPTQSNVPK</sequence>
<evidence type="ECO:0000256" key="1">
    <source>
        <dbReference type="SAM" id="MobiDB-lite"/>
    </source>
</evidence>
<dbReference type="RefSeq" id="WP_196148448.1">
    <property type="nucleotide sequence ID" value="NZ_JADMLG010000002.1"/>
</dbReference>
<evidence type="ECO:0000313" key="2">
    <source>
        <dbReference type="EMBL" id="MBH0776188.1"/>
    </source>
</evidence>
<accession>A0A931I950</accession>
<comment type="caution">
    <text evidence="2">The sequence shown here is derived from an EMBL/GenBank/DDBJ whole genome shotgun (WGS) entry which is preliminary data.</text>
</comment>
<dbReference type="EMBL" id="JADMLG010000002">
    <property type="protein sequence ID" value="MBH0776188.1"/>
    <property type="molecule type" value="Genomic_DNA"/>
</dbReference>
<feature type="compositionally biased region" description="Basic and acidic residues" evidence="1">
    <location>
        <begin position="21"/>
        <end position="32"/>
    </location>
</feature>
<organism evidence="2 3">
    <name type="scientific">Nocardia bovistercoris</name>
    <dbReference type="NCBI Taxonomy" id="2785916"/>
    <lineage>
        <taxon>Bacteria</taxon>
        <taxon>Bacillati</taxon>
        <taxon>Actinomycetota</taxon>
        <taxon>Actinomycetes</taxon>
        <taxon>Mycobacteriales</taxon>
        <taxon>Nocardiaceae</taxon>
        <taxon>Nocardia</taxon>
    </lineage>
</organism>
<gene>
    <name evidence="2" type="ORF">IT779_07820</name>
</gene>
<dbReference type="AlphaFoldDB" id="A0A931I950"/>
<reference evidence="2" key="1">
    <citation type="submission" date="2020-11" db="EMBL/GenBank/DDBJ databases">
        <title>Nocardia NEAU-351.nov., a novel actinomycete isolated from the cow dung.</title>
        <authorList>
            <person name="Zhang X."/>
        </authorList>
    </citation>
    <scope>NUCLEOTIDE SEQUENCE</scope>
    <source>
        <strain evidence="2">NEAU-351</strain>
    </source>
</reference>
<evidence type="ECO:0000313" key="3">
    <source>
        <dbReference type="Proteomes" id="UP000655751"/>
    </source>
</evidence>